<comment type="similarity">
    <text evidence="3 12">Belongs to the ExbD/TolR family.</text>
</comment>
<evidence type="ECO:0000256" key="2">
    <source>
        <dbReference type="ARBA" id="ARBA00004249"/>
    </source>
</evidence>
<evidence type="ECO:0000256" key="11">
    <source>
        <dbReference type="ARBA" id="ARBA00023136"/>
    </source>
</evidence>
<dbReference type="PANTHER" id="PTHR30558">
    <property type="entry name" value="EXBD MEMBRANE COMPONENT OF PMF-DRIVEN MACROMOLECULE IMPORT SYSTEM"/>
    <property type="match status" value="1"/>
</dbReference>
<evidence type="ECO:0000256" key="4">
    <source>
        <dbReference type="ARBA" id="ARBA00011471"/>
    </source>
</evidence>
<evidence type="ECO:0000313" key="14">
    <source>
        <dbReference type="EMBL" id="MBF6057144.1"/>
    </source>
</evidence>
<keyword evidence="10 13" id="KW-1133">Transmembrane helix</keyword>
<accession>A0ABS0BUY6</accession>
<dbReference type="PANTHER" id="PTHR30558:SF12">
    <property type="entry name" value="BIOPOLYMER TRANSPORT PROTEIN EXBD"/>
    <property type="match status" value="1"/>
</dbReference>
<gene>
    <name evidence="14" type="ORF">H8792_002205</name>
</gene>
<dbReference type="Gene3D" id="3.30.420.270">
    <property type="match status" value="1"/>
</dbReference>
<dbReference type="RefSeq" id="WP_194947510.1">
    <property type="nucleotide sequence ID" value="NZ_JACBGI020000002.1"/>
</dbReference>
<evidence type="ECO:0000256" key="3">
    <source>
        <dbReference type="ARBA" id="ARBA00005811"/>
    </source>
</evidence>
<keyword evidence="15" id="KW-1185">Reference proteome</keyword>
<keyword evidence="11 13" id="KW-0472">Membrane</keyword>
<evidence type="ECO:0000256" key="1">
    <source>
        <dbReference type="ARBA" id="ARBA00003540"/>
    </source>
</evidence>
<name>A0ABS0BUY6_9GAMM</name>
<keyword evidence="8 12" id="KW-0812">Transmembrane</keyword>
<keyword evidence="5 12" id="KW-0813">Transport</keyword>
<reference evidence="14 15" key="2">
    <citation type="submission" date="2020-11" db="EMBL/GenBank/DDBJ databases">
        <title>Sulfur oxidizing isolate from Hospital Hole Sinkhole.</title>
        <authorList>
            <person name="Scott K.M."/>
        </authorList>
    </citation>
    <scope>NUCLEOTIDE SEQUENCE [LARGE SCALE GENOMIC DNA]</scope>
    <source>
        <strain evidence="14 15">HH1</strain>
    </source>
</reference>
<reference evidence="14 15" key="1">
    <citation type="submission" date="2020-06" db="EMBL/GenBank/DDBJ databases">
        <authorList>
            <person name="Scott K."/>
        </authorList>
    </citation>
    <scope>NUCLEOTIDE SEQUENCE [LARGE SCALE GENOMIC DNA]</scope>
    <source>
        <strain evidence="14 15">HH1</strain>
    </source>
</reference>
<keyword evidence="9 12" id="KW-0653">Protein transport</keyword>
<evidence type="ECO:0000256" key="7">
    <source>
        <dbReference type="ARBA" id="ARBA00022519"/>
    </source>
</evidence>
<proteinExistence type="inferred from homology"/>
<evidence type="ECO:0000256" key="5">
    <source>
        <dbReference type="ARBA" id="ARBA00022448"/>
    </source>
</evidence>
<evidence type="ECO:0000256" key="8">
    <source>
        <dbReference type="ARBA" id="ARBA00022692"/>
    </source>
</evidence>
<sequence length="126" mass="14195">MKRFDSINVIPLIDVMLVLLAIVLTTASFIVKDHLDITLPDTEHTQSYTPPEKDPLSISIDKNNRIFVAENAISFAELEQKLTQLDKSQALTLQVDREAKFGEFVKVVDLLKGQELNNLTILTESK</sequence>
<evidence type="ECO:0000256" key="13">
    <source>
        <dbReference type="SAM" id="Phobius"/>
    </source>
</evidence>
<dbReference type="Proteomes" id="UP001193680">
    <property type="component" value="Unassembled WGS sequence"/>
</dbReference>
<comment type="subcellular location">
    <subcellularLocation>
        <location evidence="2">Cell inner membrane</location>
        <topology evidence="2">Single-pass type II membrane protein</topology>
    </subcellularLocation>
    <subcellularLocation>
        <location evidence="12">Cell membrane</location>
        <topology evidence="12">Single-pass type II membrane protein</topology>
    </subcellularLocation>
</comment>
<protein>
    <submittedName>
        <fullName evidence="14">Biopolymer transporter ExbD</fullName>
    </submittedName>
</protein>
<keyword evidence="6" id="KW-1003">Cell membrane</keyword>
<feature type="transmembrane region" description="Helical" evidence="13">
    <location>
        <begin position="12"/>
        <end position="31"/>
    </location>
</feature>
<evidence type="ECO:0000256" key="10">
    <source>
        <dbReference type="ARBA" id="ARBA00022989"/>
    </source>
</evidence>
<dbReference type="InterPro" id="IPR003400">
    <property type="entry name" value="ExbD"/>
</dbReference>
<comment type="function">
    <text evidence="1">Involved in the TonB-dependent energy-dependent transport of various receptor-bound substrates.</text>
</comment>
<evidence type="ECO:0000256" key="12">
    <source>
        <dbReference type="RuleBase" id="RU003879"/>
    </source>
</evidence>
<evidence type="ECO:0000256" key="9">
    <source>
        <dbReference type="ARBA" id="ARBA00022927"/>
    </source>
</evidence>
<keyword evidence="7" id="KW-0997">Cell inner membrane</keyword>
<evidence type="ECO:0000256" key="6">
    <source>
        <dbReference type="ARBA" id="ARBA00022475"/>
    </source>
</evidence>
<evidence type="ECO:0000313" key="15">
    <source>
        <dbReference type="Proteomes" id="UP001193680"/>
    </source>
</evidence>
<comment type="subunit">
    <text evidence="4">The accessory proteins ExbB and ExbD seem to form a complex with TonB.</text>
</comment>
<dbReference type="Pfam" id="PF02472">
    <property type="entry name" value="ExbD"/>
    <property type="match status" value="1"/>
</dbReference>
<comment type="caution">
    <text evidence="14">The sequence shown here is derived from an EMBL/GenBank/DDBJ whole genome shotgun (WGS) entry which is preliminary data.</text>
</comment>
<organism evidence="14 15">
    <name type="scientific">Thiomicrorhabdus heinhorstiae</name>
    <dbReference type="NCBI Taxonomy" id="2748010"/>
    <lineage>
        <taxon>Bacteria</taxon>
        <taxon>Pseudomonadati</taxon>
        <taxon>Pseudomonadota</taxon>
        <taxon>Gammaproteobacteria</taxon>
        <taxon>Thiotrichales</taxon>
        <taxon>Piscirickettsiaceae</taxon>
        <taxon>Thiomicrorhabdus</taxon>
    </lineage>
</organism>
<dbReference type="EMBL" id="JACBGI020000002">
    <property type="protein sequence ID" value="MBF6057144.1"/>
    <property type="molecule type" value="Genomic_DNA"/>
</dbReference>